<dbReference type="EMBL" id="AJWZ01009156">
    <property type="protein sequence ID" value="EKC52117.1"/>
    <property type="molecule type" value="Genomic_DNA"/>
</dbReference>
<proteinExistence type="predicted"/>
<sequence length="21" mass="2647">MEWSNIRMSKAEFERLQKEYA</sequence>
<organism evidence="1">
    <name type="scientific">human gut metagenome</name>
    <dbReference type="NCBI Taxonomy" id="408170"/>
    <lineage>
        <taxon>unclassified sequences</taxon>
        <taxon>metagenomes</taxon>
        <taxon>organismal metagenomes</taxon>
    </lineage>
</organism>
<reference evidence="1" key="1">
    <citation type="journal article" date="2013" name="Environ. Microbiol.">
        <title>Microbiota from the distal guts of lean and obese adolescents exhibit partial functional redundancy besides clear differences in community structure.</title>
        <authorList>
            <person name="Ferrer M."/>
            <person name="Ruiz A."/>
            <person name="Lanza F."/>
            <person name="Haange S.B."/>
            <person name="Oberbach A."/>
            <person name="Till H."/>
            <person name="Bargiela R."/>
            <person name="Campoy C."/>
            <person name="Segura M.T."/>
            <person name="Richter M."/>
            <person name="von Bergen M."/>
            <person name="Seifert J."/>
            <person name="Suarez A."/>
        </authorList>
    </citation>
    <scope>NUCLEOTIDE SEQUENCE</scope>
</reference>
<name>K1RU70_9ZZZZ</name>
<comment type="caution">
    <text evidence="1">The sequence shown here is derived from an EMBL/GenBank/DDBJ whole genome shotgun (WGS) entry which is preliminary data.</text>
</comment>
<feature type="non-terminal residue" evidence="1">
    <location>
        <position position="21"/>
    </location>
</feature>
<dbReference type="AlphaFoldDB" id="K1RU70"/>
<protein>
    <submittedName>
        <fullName evidence="1">Uncharacterized protein</fullName>
    </submittedName>
</protein>
<accession>K1RU70</accession>
<evidence type="ECO:0000313" key="1">
    <source>
        <dbReference type="EMBL" id="EKC52117.1"/>
    </source>
</evidence>
<gene>
    <name evidence="1" type="ORF">OBE_13254</name>
</gene>